<organism evidence="6 7">
    <name type="scientific">Dactylonectria macrodidyma</name>
    <dbReference type="NCBI Taxonomy" id="307937"/>
    <lineage>
        <taxon>Eukaryota</taxon>
        <taxon>Fungi</taxon>
        <taxon>Dikarya</taxon>
        <taxon>Ascomycota</taxon>
        <taxon>Pezizomycotina</taxon>
        <taxon>Sordariomycetes</taxon>
        <taxon>Hypocreomycetidae</taxon>
        <taxon>Hypocreales</taxon>
        <taxon>Nectriaceae</taxon>
        <taxon>Dactylonectria</taxon>
    </lineage>
</organism>
<dbReference type="PANTHER" id="PTHR31001">
    <property type="entry name" value="UNCHARACTERIZED TRANSCRIPTIONAL REGULATORY PROTEIN"/>
    <property type="match status" value="1"/>
</dbReference>
<dbReference type="InterPro" id="IPR050613">
    <property type="entry name" value="Sec_Metabolite_Reg"/>
</dbReference>
<dbReference type="Pfam" id="PF00172">
    <property type="entry name" value="Zn_clus"/>
    <property type="match status" value="1"/>
</dbReference>
<dbReference type="Gene3D" id="4.10.240.10">
    <property type="entry name" value="Zn(2)-C6 fungal-type DNA-binding domain"/>
    <property type="match status" value="1"/>
</dbReference>
<dbReference type="Pfam" id="PF04082">
    <property type="entry name" value="Fungal_trans"/>
    <property type="match status" value="1"/>
</dbReference>
<dbReference type="GO" id="GO:0005634">
    <property type="term" value="C:nucleus"/>
    <property type="evidence" value="ECO:0007669"/>
    <property type="project" value="UniProtKB-SubCell"/>
</dbReference>
<dbReference type="SUPFAM" id="SSF57701">
    <property type="entry name" value="Zn2/Cys6 DNA-binding domain"/>
    <property type="match status" value="1"/>
</dbReference>
<keyword evidence="7" id="KW-1185">Reference proteome</keyword>
<reference evidence="6" key="1">
    <citation type="journal article" date="2021" name="Nat. Commun.">
        <title>Genetic determinants of endophytism in the Arabidopsis root mycobiome.</title>
        <authorList>
            <person name="Mesny F."/>
            <person name="Miyauchi S."/>
            <person name="Thiergart T."/>
            <person name="Pickel B."/>
            <person name="Atanasova L."/>
            <person name="Karlsson M."/>
            <person name="Huettel B."/>
            <person name="Barry K.W."/>
            <person name="Haridas S."/>
            <person name="Chen C."/>
            <person name="Bauer D."/>
            <person name="Andreopoulos W."/>
            <person name="Pangilinan J."/>
            <person name="LaButti K."/>
            <person name="Riley R."/>
            <person name="Lipzen A."/>
            <person name="Clum A."/>
            <person name="Drula E."/>
            <person name="Henrissat B."/>
            <person name="Kohler A."/>
            <person name="Grigoriev I.V."/>
            <person name="Martin F.M."/>
            <person name="Hacquard S."/>
        </authorList>
    </citation>
    <scope>NUCLEOTIDE SEQUENCE</scope>
    <source>
        <strain evidence="6">MPI-CAGE-AT-0147</strain>
    </source>
</reference>
<evidence type="ECO:0000313" key="7">
    <source>
        <dbReference type="Proteomes" id="UP000738349"/>
    </source>
</evidence>
<comment type="caution">
    <text evidence="6">The sequence shown here is derived from an EMBL/GenBank/DDBJ whole genome shotgun (WGS) entry which is preliminary data.</text>
</comment>
<evidence type="ECO:0000256" key="2">
    <source>
        <dbReference type="ARBA" id="ARBA00022723"/>
    </source>
</evidence>
<dbReference type="GO" id="GO:0008270">
    <property type="term" value="F:zinc ion binding"/>
    <property type="evidence" value="ECO:0007669"/>
    <property type="project" value="InterPro"/>
</dbReference>
<keyword evidence="2" id="KW-0479">Metal-binding</keyword>
<dbReference type="SMART" id="SM00906">
    <property type="entry name" value="Fungal_trans"/>
    <property type="match status" value="1"/>
</dbReference>
<name>A0A9P9IS03_9HYPO</name>
<evidence type="ECO:0000256" key="3">
    <source>
        <dbReference type="ARBA" id="ARBA00023242"/>
    </source>
</evidence>
<dbReference type="GO" id="GO:0000981">
    <property type="term" value="F:DNA-binding transcription factor activity, RNA polymerase II-specific"/>
    <property type="evidence" value="ECO:0007669"/>
    <property type="project" value="InterPro"/>
</dbReference>
<dbReference type="CDD" id="cd12148">
    <property type="entry name" value="fungal_TF_MHR"/>
    <property type="match status" value="1"/>
</dbReference>
<dbReference type="SMART" id="SM00066">
    <property type="entry name" value="GAL4"/>
    <property type="match status" value="1"/>
</dbReference>
<dbReference type="AlphaFoldDB" id="A0A9P9IS03"/>
<dbReference type="PROSITE" id="PS00463">
    <property type="entry name" value="ZN2_CY6_FUNGAL_1"/>
    <property type="match status" value="1"/>
</dbReference>
<sequence>MSDSVGASPGADPAPLQPAIQPRSCFGCRRRKVRCDRRSPCLSCTRNLTECVFPAPRRATRHDSTGAETPKRKQAHLLSRLRHLESAVEILTTRSKRQTERGSPESDGAGLVSQGIGNDNRGTTLDDNPAGLGEELGRLVVDENGSVYIGNQFWAAFRDEVNQIKRVFDNDDREGDIYSAETSSLNGSIPRHLTGQGRDDSLLFLFWQSRAQDVPLKDLHAFPSQVQFIWQIYIENVDRYSKMLHVPTFAKRIQDLQGDFSRMTPGMEALMFAITMSAINSMSNEDVKIRLHAEKSDLVARYRTGTEIALARADFINTTELDVIQAFSIFLDTLQTMESPKYVWSMTGLLARVAVSAGLHRDGSNFPGMRPFNIEMRRRLWWNILFIDGRSGVDQIAEASLHEEMFDTKLPTNVNDADLDPGMKVPPVAKDEITDSTPILIRSELWHLTQRTSSSLSALKSKRGMDLVEALKLCRETTRRLNLDYFDKFDSGTPAQLFLKRSIRLVLAKYELTLSYRIVYSGGSSQDPPAKTHVAWLIDSASSILNQSADLLTETSFHQWSWQLRGSVQWHALSIVLSHLCSQPWVPALDHAWAAVETHLAIVPKEAKDDPLWNPVSKLLHQARKLHAEQGTQAARLELAARLPETVPQFSSIESLAEISTGSVAAGWNTVSSGTSDDLILDTDDSEQWDAMMGLMMDRNLTSFSF</sequence>
<feature type="region of interest" description="Disordered" evidence="4">
    <location>
        <begin position="93"/>
        <end position="130"/>
    </location>
</feature>
<dbReference type="EMBL" id="JAGMUV010000018">
    <property type="protein sequence ID" value="KAH7129035.1"/>
    <property type="molecule type" value="Genomic_DNA"/>
</dbReference>
<dbReference type="Proteomes" id="UP000738349">
    <property type="component" value="Unassembled WGS sequence"/>
</dbReference>
<dbReference type="GO" id="GO:0003677">
    <property type="term" value="F:DNA binding"/>
    <property type="evidence" value="ECO:0007669"/>
    <property type="project" value="InterPro"/>
</dbReference>
<keyword evidence="3" id="KW-0539">Nucleus</keyword>
<dbReference type="InterPro" id="IPR036864">
    <property type="entry name" value="Zn2-C6_fun-type_DNA-bd_sf"/>
</dbReference>
<dbReference type="GO" id="GO:0006351">
    <property type="term" value="P:DNA-templated transcription"/>
    <property type="evidence" value="ECO:0007669"/>
    <property type="project" value="InterPro"/>
</dbReference>
<dbReference type="PROSITE" id="PS50048">
    <property type="entry name" value="ZN2_CY6_FUNGAL_2"/>
    <property type="match status" value="1"/>
</dbReference>
<evidence type="ECO:0000256" key="4">
    <source>
        <dbReference type="SAM" id="MobiDB-lite"/>
    </source>
</evidence>
<evidence type="ECO:0000256" key="1">
    <source>
        <dbReference type="ARBA" id="ARBA00004123"/>
    </source>
</evidence>
<feature type="region of interest" description="Disordered" evidence="4">
    <location>
        <begin position="1"/>
        <end position="21"/>
    </location>
</feature>
<evidence type="ECO:0000313" key="6">
    <source>
        <dbReference type="EMBL" id="KAH7129035.1"/>
    </source>
</evidence>
<protein>
    <recommendedName>
        <fullName evidence="5">Zn(2)-C6 fungal-type domain-containing protein</fullName>
    </recommendedName>
</protein>
<evidence type="ECO:0000259" key="5">
    <source>
        <dbReference type="PROSITE" id="PS50048"/>
    </source>
</evidence>
<gene>
    <name evidence="6" type="ORF">EDB81DRAFT_906835</name>
</gene>
<dbReference type="InterPro" id="IPR007219">
    <property type="entry name" value="XnlR_reg_dom"/>
</dbReference>
<dbReference type="InterPro" id="IPR001138">
    <property type="entry name" value="Zn2Cys6_DnaBD"/>
</dbReference>
<dbReference type="OrthoDB" id="435881at2759"/>
<dbReference type="PANTHER" id="PTHR31001:SF77">
    <property type="entry name" value="TRANSCRIPTION FACTOR, PUTATIVE (AFU_ORTHOLOGUE AFUA_3G12940)-RELATED"/>
    <property type="match status" value="1"/>
</dbReference>
<proteinExistence type="predicted"/>
<feature type="domain" description="Zn(2)-C6 fungal-type" evidence="5">
    <location>
        <begin position="24"/>
        <end position="53"/>
    </location>
</feature>
<feature type="compositionally biased region" description="Polar residues" evidence="4">
    <location>
        <begin position="115"/>
        <end position="126"/>
    </location>
</feature>
<comment type="subcellular location">
    <subcellularLocation>
        <location evidence="1">Nucleus</location>
    </subcellularLocation>
</comment>
<accession>A0A9P9IS03</accession>